<proteinExistence type="inferred from homology"/>
<comment type="caution">
    <text evidence="8">The sequence shown here is derived from an EMBL/GenBank/DDBJ whole genome shotgun (WGS) entry which is preliminary data.</text>
</comment>
<protein>
    <recommendedName>
        <fullName evidence="3">cyclic pyranopterin monophosphate synthase</fullName>
        <ecNumber evidence="3">4.6.1.17</ecNumber>
    </recommendedName>
</protein>
<feature type="domain" description="Molybdopterin cofactor biosynthesis C (MoaC)" evidence="7">
    <location>
        <begin position="72"/>
        <end position="207"/>
    </location>
</feature>
<evidence type="ECO:0000313" key="8">
    <source>
        <dbReference type="EMBL" id="KAK9768040.1"/>
    </source>
</evidence>
<name>A0ABR2X2M7_9FUNG</name>
<accession>A0ABR2X2M7</accession>
<organism evidence="8 9">
    <name type="scientific">Basidiobolus ranarum</name>
    <dbReference type="NCBI Taxonomy" id="34480"/>
    <lineage>
        <taxon>Eukaryota</taxon>
        <taxon>Fungi</taxon>
        <taxon>Fungi incertae sedis</taxon>
        <taxon>Zoopagomycota</taxon>
        <taxon>Entomophthoromycotina</taxon>
        <taxon>Basidiobolomycetes</taxon>
        <taxon>Basidiobolales</taxon>
        <taxon>Basidiobolaceae</taxon>
        <taxon>Basidiobolus</taxon>
    </lineage>
</organism>
<dbReference type="InterPro" id="IPR036522">
    <property type="entry name" value="MoaC_sf"/>
</dbReference>
<dbReference type="SUPFAM" id="SSF55040">
    <property type="entry name" value="Molybdenum cofactor biosynthesis protein C, MoaC"/>
    <property type="match status" value="1"/>
</dbReference>
<dbReference type="Gene3D" id="3.30.70.640">
    <property type="entry name" value="Molybdopterin cofactor biosynthesis C (MoaC) domain"/>
    <property type="match status" value="1"/>
</dbReference>
<evidence type="ECO:0000256" key="4">
    <source>
        <dbReference type="ARBA" id="ARBA00023150"/>
    </source>
</evidence>
<dbReference type="NCBIfam" id="TIGR00581">
    <property type="entry name" value="moaC"/>
    <property type="match status" value="1"/>
</dbReference>
<dbReference type="PANTHER" id="PTHR22960">
    <property type="entry name" value="MOLYBDOPTERIN COFACTOR SYNTHESIS PROTEIN A"/>
    <property type="match status" value="1"/>
</dbReference>
<dbReference type="CDD" id="cd01420">
    <property type="entry name" value="MoaC_PE"/>
    <property type="match status" value="1"/>
</dbReference>
<gene>
    <name evidence="8" type="ORF">K7432_001627</name>
</gene>
<keyword evidence="4" id="KW-0501">Molybdenum cofactor biosynthesis</keyword>
<evidence type="ECO:0000256" key="5">
    <source>
        <dbReference type="ARBA" id="ARBA00023239"/>
    </source>
</evidence>
<feature type="transmembrane region" description="Helical" evidence="6">
    <location>
        <begin position="12"/>
        <end position="32"/>
    </location>
</feature>
<evidence type="ECO:0000256" key="3">
    <source>
        <dbReference type="ARBA" id="ARBA00012575"/>
    </source>
</evidence>
<dbReference type="EMBL" id="JASJQH010000038">
    <property type="protein sequence ID" value="KAK9768040.1"/>
    <property type="molecule type" value="Genomic_DNA"/>
</dbReference>
<comment type="catalytic activity">
    <reaction evidence="1">
        <text>(8S)-3',8-cyclo-7,8-dihydroguanosine 5'-triphosphate = cyclic pyranopterin phosphate + diphosphate</text>
        <dbReference type="Rhea" id="RHEA:49580"/>
        <dbReference type="ChEBI" id="CHEBI:33019"/>
        <dbReference type="ChEBI" id="CHEBI:59648"/>
        <dbReference type="ChEBI" id="CHEBI:131766"/>
        <dbReference type="EC" id="4.6.1.17"/>
    </reaction>
</comment>
<keyword evidence="6" id="KW-0812">Transmembrane</keyword>
<evidence type="ECO:0000256" key="2">
    <source>
        <dbReference type="ARBA" id="ARBA00005046"/>
    </source>
</evidence>
<keyword evidence="5" id="KW-0456">Lyase</keyword>
<dbReference type="Pfam" id="PF01967">
    <property type="entry name" value="MoaC"/>
    <property type="match status" value="1"/>
</dbReference>
<dbReference type="InterPro" id="IPR047594">
    <property type="entry name" value="MoaC_bact/euk"/>
</dbReference>
<evidence type="ECO:0000259" key="7">
    <source>
        <dbReference type="Pfam" id="PF01967"/>
    </source>
</evidence>
<dbReference type="NCBIfam" id="NF006870">
    <property type="entry name" value="PRK09364.1"/>
    <property type="match status" value="1"/>
</dbReference>
<evidence type="ECO:0000256" key="1">
    <source>
        <dbReference type="ARBA" id="ARBA00001637"/>
    </source>
</evidence>
<dbReference type="PANTHER" id="PTHR22960:SF0">
    <property type="entry name" value="MOLYBDENUM COFACTOR BIOSYNTHESIS PROTEIN 1"/>
    <property type="match status" value="1"/>
</dbReference>
<dbReference type="EC" id="4.6.1.17" evidence="3"/>
<dbReference type="InterPro" id="IPR002820">
    <property type="entry name" value="Mopterin_CF_biosynth-C_dom"/>
</dbReference>
<evidence type="ECO:0000313" key="9">
    <source>
        <dbReference type="Proteomes" id="UP001479436"/>
    </source>
</evidence>
<evidence type="ECO:0000256" key="6">
    <source>
        <dbReference type="SAM" id="Phobius"/>
    </source>
</evidence>
<reference evidence="8 9" key="1">
    <citation type="submission" date="2023-04" db="EMBL/GenBank/DDBJ databases">
        <title>Genome of Basidiobolus ranarum AG-B5.</title>
        <authorList>
            <person name="Stajich J.E."/>
            <person name="Carter-House D."/>
            <person name="Gryganskyi A."/>
        </authorList>
    </citation>
    <scope>NUCLEOTIDE SEQUENCE [LARGE SCALE GENOMIC DNA]</scope>
    <source>
        <strain evidence="8 9">AG-B5</strain>
    </source>
</reference>
<keyword evidence="6" id="KW-1133">Transmembrane helix</keyword>
<dbReference type="Proteomes" id="UP001479436">
    <property type="component" value="Unassembled WGS sequence"/>
</dbReference>
<dbReference type="InterPro" id="IPR050105">
    <property type="entry name" value="MoCo_biosynth_MoaA/MoaC"/>
</dbReference>
<sequence>MTGIDRKKWHLMYIYIIDFNLLFLHSILMNHLTRASLFRIHRGFTTKVGLRYGSTATPNLTHIDPNTGKASMVSVTEKPPTYRTAIASGKVFLGDKAFPLVAANSMKKGDVLTVSQIAGINGAKQTSNMIPLCHPLLLSHIDVQLVLNEKELAVDITAKVECQGNTGVEMEALSAVSTAALTVFDMCKAVTKNMIISDIKVLEKTGGKSGHYKHNNK</sequence>
<comment type="pathway">
    <text evidence="2">Cofactor biosynthesis; molybdopterin biosynthesis.</text>
</comment>
<dbReference type="HAMAP" id="MF_01224_B">
    <property type="entry name" value="MoaC_B"/>
    <property type="match status" value="1"/>
</dbReference>
<keyword evidence="9" id="KW-1185">Reference proteome</keyword>
<dbReference type="InterPro" id="IPR023045">
    <property type="entry name" value="MoaC"/>
</dbReference>
<keyword evidence="6" id="KW-0472">Membrane</keyword>